<dbReference type="Proteomes" id="UP000294911">
    <property type="component" value="Unassembled WGS sequence"/>
</dbReference>
<dbReference type="OrthoDB" id="2972445at2"/>
<keyword evidence="3" id="KW-1185">Reference proteome</keyword>
<evidence type="ECO:0000313" key="3">
    <source>
        <dbReference type="Proteomes" id="UP000294911"/>
    </source>
</evidence>
<dbReference type="Gene3D" id="3.40.50.1820">
    <property type="entry name" value="alpha/beta hydrolase"/>
    <property type="match status" value="1"/>
</dbReference>
<dbReference type="EMBL" id="SLXQ01000003">
    <property type="protein sequence ID" value="TCP54240.1"/>
    <property type="molecule type" value="Genomic_DNA"/>
</dbReference>
<protein>
    <submittedName>
        <fullName evidence="2">Alpha/beta hydrolase family protein</fullName>
    </submittedName>
</protein>
<dbReference type="InterPro" id="IPR029058">
    <property type="entry name" value="AB_hydrolase_fold"/>
</dbReference>
<dbReference type="Pfam" id="PF12697">
    <property type="entry name" value="Abhydrolase_6"/>
    <property type="match status" value="1"/>
</dbReference>
<keyword evidence="2" id="KW-0378">Hydrolase</keyword>
<evidence type="ECO:0000313" key="2">
    <source>
        <dbReference type="EMBL" id="TCP54240.1"/>
    </source>
</evidence>
<dbReference type="GO" id="GO:0016787">
    <property type="term" value="F:hydrolase activity"/>
    <property type="evidence" value="ECO:0007669"/>
    <property type="project" value="UniProtKB-KW"/>
</dbReference>
<feature type="domain" description="AB hydrolase-1" evidence="1">
    <location>
        <begin position="8"/>
        <end position="223"/>
    </location>
</feature>
<dbReference type="PANTHER" id="PTHR37017">
    <property type="entry name" value="AB HYDROLASE-1 DOMAIN-CONTAINING PROTEIN-RELATED"/>
    <property type="match status" value="1"/>
</dbReference>
<name>A0A4R2QVX4_9PSEU</name>
<dbReference type="PANTHER" id="PTHR37017:SF11">
    <property type="entry name" value="ESTERASE_LIPASE_THIOESTERASE DOMAIN-CONTAINING PROTEIN"/>
    <property type="match status" value="1"/>
</dbReference>
<gene>
    <name evidence="2" type="ORF">EV191_103284</name>
</gene>
<accession>A0A4R2QVX4</accession>
<reference evidence="2 3" key="1">
    <citation type="submission" date="2019-03" db="EMBL/GenBank/DDBJ databases">
        <title>Genomic Encyclopedia of Type Strains, Phase IV (KMG-IV): sequencing the most valuable type-strain genomes for metagenomic binning, comparative biology and taxonomic classification.</title>
        <authorList>
            <person name="Goeker M."/>
        </authorList>
    </citation>
    <scope>NUCLEOTIDE SEQUENCE [LARGE SCALE GENOMIC DNA]</scope>
    <source>
        <strain evidence="2 3">DSM 45765</strain>
    </source>
</reference>
<dbReference type="InterPro" id="IPR052897">
    <property type="entry name" value="Sec-Metab_Biosynth_Hydrolase"/>
</dbReference>
<sequence length="228" mass="23711">MSTGSGDIVLVHGTTQSAAGFEPLVAALAARGRRACTVDIPSAGANSAAEYAELLAAQLPADLDSPVVAAHSAAGLVLPATAKRLAARHQVWLAAAVADFAGGRSLLDELRQDPTAMFHAEWLGVDPTSDPVLATYFLFHDADLATLRAALSTVAGCDLSTVYAEAPTIDPARLPSTYLLPTADRTLTKEWMARAAAERLGTAPIEVSGGHNFYFADPEGTAERLCAL</sequence>
<dbReference type="RefSeq" id="WP_132876993.1">
    <property type="nucleotide sequence ID" value="NZ_SLXQ01000003.1"/>
</dbReference>
<proteinExistence type="predicted"/>
<evidence type="ECO:0000259" key="1">
    <source>
        <dbReference type="Pfam" id="PF12697"/>
    </source>
</evidence>
<dbReference type="InterPro" id="IPR000073">
    <property type="entry name" value="AB_hydrolase_1"/>
</dbReference>
<dbReference type="AlphaFoldDB" id="A0A4R2QVX4"/>
<comment type="caution">
    <text evidence="2">The sequence shown here is derived from an EMBL/GenBank/DDBJ whole genome shotgun (WGS) entry which is preliminary data.</text>
</comment>
<dbReference type="SUPFAM" id="SSF53474">
    <property type="entry name" value="alpha/beta-Hydrolases"/>
    <property type="match status" value="1"/>
</dbReference>
<organism evidence="2 3">
    <name type="scientific">Tamaricihabitans halophyticus</name>
    <dbReference type="NCBI Taxonomy" id="1262583"/>
    <lineage>
        <taxon>Bacteria</taxon>
        <taxon>Bacillati</taxon>
        <taxon>Actinomycetota</taxon>
        <taxon>Actinomycetes</taxon>
        <taxon>Pseudonocardiales</taxon>
        <taxon>Pseudonocardiaceae</taxon>
        <taxon>Tamaricihabitans</taxon>
    </lineage>
</organism>